<dbReference type="RefSeq" id="WP_041088396.1">
    <property type="nucleotide sequence ID" value="NZ_JXRP01000017.1"/>
</dbReference>
<keyword evidence="1" id="KW-1133">Transmembrane helix</keyword>
<feature type="transmembrane region" description="Helical" evidence="1">
    <location>
        <begin position="38"/>
        <end position="58"/>
    </location>
</feature>
<reference evidence="2 3" key="1">
    <citation type="submission" date="2015-01" db="EMBL/GenBank/DDBJ databases">
        <title>Genome sequencing of Jeotgalibacillus soli.</title>
        <authorList>
            <person name="Goh K.M."/>
            <person name="Chan K.-G."/>
            <person name="Yaakop A.S."/>
            <person name="Ee R."/>
            <person name="Gan H.M."/>
            <person name="Chan C.S."/>
        </authorList>
    </citation>
    <scope>NUCLEOTIDE SEQUENCE [LARGE SCALE GENOMIC DNA]</scope>
    <source>
        <strain evidence="2 3">P9</strain>
    </source>
</reference>
<comment type="caution">
    <text evidence="2">The sequence shown here is derived from an EMBL/GenBank/DDBJ whole genome shotgun (WGS) entry which is preliminary data.</text>
</comment>
<dbReference type="Proteomes" id="UP000031938">
    <property type="component" value="Unassembled WGS sequence"/>
</dbReference>
<dbReference type="AlphaFoldDB" id="A0A0C2RVB3"/>
<dbReference type="EMBL" id="JXRP01000017">
    <property type="protein sequence ID" value="KIL45689.1"/>
    <property type="molecule type" value="Genomic_DNA"/>
</dbReference>
<accession>A0A0C2RVB3</accession>
<protein>
    <submittedName>
        <fullName evidence="2">Uncharacterized protein</fullName>
    </submittedName>
</protein>
<feature type="transmembrane region" description="Helical" evidence="1">
    <location>
        <begin position="7"/>
        <end position="26"/>
    </location>
</feature>
<dbReference type="OrthoDB" id="2972455at2"/>
<keyword evidence="3" id="KW-1185">Reference proteome</keyword>
<dbReference type="Pfam" id="PF26135">
    <property type="entry name" value="YuzI"/>
    <property type="match status" value="1"/>
</dbReference>
<name>A0A0C2RVB3_9BACL</name>
<dbReference type="InterPro" id="IPR058887">
    <property type="entry name" value="YuzI-like"/>
</dbReference>
<keyword evidence="1" id="KW-0472">Membrane</keyword>
<proteinExistence type="predicted"/>
<keyword evidence="1" id="KW-0812">Transmembrane</keyword>
<gene>
    <name evidence="2" type="ORF">KP78_20380</name>
</gene>
<sequence>MFYRLTVYLVGFIMLCMGTIHSAVYLNLIPSGYTISEYFLFIFSHIETYGIPIGAILIQLSTIQKKAD</sequence>
<evidence type="ECO:0000256" key="1">
    <source>
        <dbReference type="SAM" id="Phobius"/>
    </source>
</evidence>
<dbReference type="STRING" id="889306.KP78_20380"/>
<dbReference type="PATRIC" id="fig|889306.3.peg.2055"/>
<organism evidence="2 3">
    <name type="scientific">Jeotgalibacillus soli</name>
    <dbReference type="NCBI Taxonomy" id="889306"/>
    <lineage>
        <taxon>Bacteria</taxon>
        <taxon>Bacillati</taxon>
        <taxon>Bacillota</taxon>
        <taxon>Bacilli</taxon>
        <taxon>Bacillales</taxon>
        <taxon>Caryophanaceae</taxon>
        <taxon>Jeotgalibacillus</taxon>
    </lineage>
</organism>
<evidence type="ECO:0000313" key="3">
    <source>
        <dbReference type="Proteomes" id="UP000031938"/>
    </source>
</evidence>
<evidence type="ECO:0000313" key="2">
    <source>
        <dbReference type="EMBL" id="KIL45689.1"/>
    </source>
</evidence>